<dbReference type="Pfam" id="PF13682">
    <property type="entry name" value="CZB"/>
    <property type="match status" value="1"/>
</dbReference>
<comment type="caution">
    <text evidence="3">The sequence shown here is derived from an EMBL/GenBank/DDBJ whole genome shotgun (WGS) entry which is preliminary data.</text>
</comment>
<dbReference type="Gene3D" id="1.20.120.30">
    <property type="entry name" value="Aspartate receptor, ligand-binding domain"/>
    <property type="match status" value="1"/>
</dbReference>
<accession>A0A4R2Q1E5</accession>
<feature type="compositionally biased region" description="Low complexity" evidence="1">
    <location>
        <begin position="131"/>
        <end position="146"/>
    </location>
</feature>
<organism evidence="3 4">
    <name type="scientific">Rhodovulum marinum</name>
    <dbReference type="NCBI Taxonomy" id="320662"/>
    <lineage>
        <taxon>Bacteria</taxon>
        <taxon>Pseudomonadati</taxon>
        <taxon>Pseudomonadota</taxon>
        <taxon>Alphaproteobacteria</taxon>
        <taxon>Rhodobacterales</taxon>
        <taxon>Paracoccaceae</taxon>
        <taxon>Rhodovulum</taxon>
    </lineage>
</organism>
<dbReference type="EMBL" id="SLXP01000007">
    <property type="protein sequence ID" value="TCP40435.1"/>
    <property type="molecule type" value="Genomic_DNA"/>
</dbReference>
<protein>
    <submittedName>
        <fullName evidence="3">Chemoreceptor zinc-binding protein</fullName>
    </submittedName>
</protein>
<dbReference type="AlphaFoldDB" id="A0A4R2Q1E5"/>
<evidence type="ECO:0000256" key="1">
    <source>
        <dbReference type="SAM" id="MobiDB-lite"/>
    </source>
</evidence>
<name>A0A4R2Q1E5_9RHOB</name>
<feature type="region of interest" description="Disordered" evidence="1">
    <location>
        <begin position="126"/>
        <end position="156"/>
    </location>
</feature>
<feature type="compositionally biased region" description="Pro residues" evidence="1">
    <location>
        <begin position="147"/>
        <end position="156"/>
    </location>
</feature>
<dbReference type="RefSeq" id="WP_132462410.1">
    <property type="nucleotide sequence ID" value="NZ_SLXP01000007.1"/>
</dbReference>
<dbReference type="OrthoDB" id="7508312at2"/>
<dbReference type="InterPro" id="IPR025991">
    <property type="entry name" value="Chemoreceptor_zinc-bind_dom"/>
</dbReference>
<gene>
    <name evidence="3" type="ORF">EV662_10744</name>
</gene>
<reference evidence="3 4" key="1">
    <citation type="submission" date="2019-03" db="EMBL/GenBank/DDBJ databases">
        <title>Genomic Encyclopedia of Type Strains, Phase IV (KMG-IV): sequencing the most valuable type-strain genomes for metagenomic binning, comparative biology and taxonomic classification.</title>
        <authorList>
            <person name="Goeker M."/>
        </authorList>
    </citation>
    <scope>NUCLEOTIDE SEQUENCE [LARGE SCALE GENOMIC DNA]</scope>
    <source>
        <strain evidence="3 4">DSM 18063</strain>
    </source>
</reference>
<dbReference type="Proteomes" id="UP000294835">
    <property type="component" value="Unassembled WGS sequence"/>
</dbReference>
<keyword evidence="4" id="KW-1185">Reference proteome</keyword>
<evidence type="ECO:0000259" key="2">
    <source>
        <dbReference type="Pfam" id="PF13682"/>
    </source>
</evidence>
<evidence type="ECO:0000313" key="4">
    <source>
        <dbReference type="Proteomes" id="UP000294835"/>
    </source>
</evidence>
<proteinExistence type="predicted"/>
<keyword evidence="3" id="KW-0675">Receptor</keyword>
<feature type="domain" description="Chemoreceptor zinc-binding" evidence="2">
    <location>
        <begin position="18"/>
        <end position="86"/>
    </location>
</feature>
<evidence type="ECO:0000313" key="3">
    <source>
        <dbReference type="EMBL" id="TCP40435.1"/>
    </source>
</evidence>
<sequence length="156" mass="16549">MTDWDALIPGIDAALKKHMAWKSALLSALHSGTSEMSPYEAACDHACDFGRWFHGPDIPDAVRILPIYRRVAQLHAEFHANAAKVLLHATGGRKTEAREVLNGPFEAASAALMRALQDWKHDLSTAPRTGAALSPAAPPVAAAPAAPAMPPGHPPV</sequence>